<name>A0A1J1ILF7_9DIPT</name>
<proteinExistence type="predicted"/>
<accession>A0A1J1ILF7</accession>
<dbReference type="EMBL" id="CVRI01000055">
    <property type="protein sequence ID" value="CRL01059.1"/>
    <property type="molecule type" value="Genomic_DNA"/>
</dbReference>
<dbReference type="AlphaFoldDB" id="A0A1J1ILF7"/>
<reference evidence="1 2" key="1">
    <citation type="submission" date="2015-04" db="EMBL/GenBank/DDBJ databases">
        <authorList>
            <person name="Syromyatnikov M.Y."/>
            <person name="Popov V.N."/>
        </authorList>
    </citation>
    <scope>NUCLEOTIDE SEQUENCE [LARGE SCALE GENOMIC DNA]</scope>
</reference>
<organism evidence="1 2">
    <name type="scientific">Clunio marinus</name>
    <dbReference type="NCBI Taxonomy" id="568069"/>
    <lineage>
        <taxon>Eukaryota</taxon>
        <taxon>Metazoa</taxon>
        <taxon>Ecdysozoa</taxon>
        <taxon>Arthropoda</taxon>
        <taxon>Hexapoda</taxon>
        <taxon>Insecta</taxon>
        <taxon>Pterygota</taxon>
        <taxon>Neoptera</taxon>
        <taxon>Endopterygota</taxon>
        <taxon>Diptera</taxon>
        <taxon>Nematocera</taxon>
        <taxon>Chironomoidea</taxon>
        <taxon>Chironomidae</taxon>
        <taxon>Clunio</taxon>
    </lineage>
</organism>
<keyword evidence="2" id="KW-1185">Reference proteome</keyword>
<evidence type="ECO:0000313" key="2">
    <source>
        <dbReference type="Proteomes" id="UP000183832"/>
    </source>
</evidence>
<dbReference type="Proteomes" id="UP000183832">
    <property type="component" value="Unassembled WGS sequence"/>
</dbReference>
<sequence length="66" mass="7938">MNVKNFDTQQQDEIYLKHNKLCFVLKSKALQFQFDRDFYNPDRSPDTYTDTMSLYSDISLKSFKND</sequence>
<gene>
    <name evidence="1" type="ORF">CLUMA_CG014635</name>
</gene>
<evidence type="ECO:0000313" key="1">
    <source>
        <dbReference type="EMBL" id="CRL01059.1"/>
    </source>
</evidence>
<protein>
    <submittedName>
        <fullName evidence="1">CLUMA_CG014635, isoform A</fullName>
    </submittedName>
</protein>